<sequence length="152" mass="18268">MVLEAKKKRRVRTERRIRWWKLKEEECSVRFREEVGQGFGGGEEVLGDWETTAGVMREAARKVFGVTSGNRKDNKEMWWWNDEVQESIRKKMLAKQKWDRQSDEQSRQEYKEMREQVKRDVAKAREKTYEELYERLDTKEGENGSGVFNQIV</sequence>
<dbReference type="EMBL" id="JABFDY010000018">
    <property type="protein sequence ID" value="KAF7694159.1"/>
    <property type="molecule type" value="Genomic_DNA"/>
</dbReference>
<comment type="caution">
    <text evidence="2">The sequence shown here is derived from an EMBL/GenBank/DDBJ whole genome shotgun (WGS) entry which is preliminary data.</text>
</comment>
<name>A0A8T0AMK6_SILME</name>
<keyword evidence="3" id="KW-1185">Reference proteome</keyword>
<gene>
    <name evidence="2" type="ORF">HF521_007912</name>
</gene>
<evidence type="ECO:0000256" key="1">
    <source>
        <dbReference type="SAM" id="Coils"/>
    </source>
</evidence>
<reference evidence="2" key="1">
    <citation type="submission" date="2020-08" db="EMBL/GenBank/DDBJ databases">
        <title>Chromosome-level assembly of Southern catfish (Silurus meridionalis) provides insights into visual adaptation to the nocturnal and benthic lifestyles.</title>
        <authorList>
            <person name="Zhang Y."/>
            <person name="Wang D."/>
            <person name="Peng Z."/>
        </authorList>
    </citation>
    <scope>NUCLEOTIDE SEQUENCE</scope>
    <source>
        <strain evidence="2">SWU-2019-XX</strain>
        <tissue evidence="2">Muscle</tissue>
    </source>
</reference>
<dbReference type="AlphaFoldDB" id="A0A8T0AMK6"/>
<evidence type="ECO:0000313" key="3">
    <source>
        <dbReference type="Proteomes" id="UP000606274"/>
    </source>
</evidence>
<protein>
    <submittedName>
        <fullName evidence="2">Uncharacterized protein</fullName>
    </submittedName>
</protein>
<evidence type="ECO:0000313" key="2">
    <source>
        <dbReference type="EMBL" id="KAF7694159.1"/>
    </source>
</evidence>
<keyword evidence="1" id="KW-0175">Coiled coil</keyword>
<accession>A0A8T0AMK6</accession>
<organism evidence="2 3">
    <name type="scientific">Silurus meridionalis</name>
    <name type="common">Southern catfish</name>
    <name type="synonym">Silurus soldatovi meridionalis</name>
    <dbReference type="NCBI Taxonomy" id="175797"/>
    <lineage>
        <taxon>Eukaryota</taxon>
        <taxon>Metazoa</taxon>
        <taxon>Chordata</taxon>
        <taxon>Craniata</taxon>
        <taxon>Vertebrata</taxon>
        <taxon>Euteleostomi</taxon>
        <taxon>Actinopterygii</taxon>
        <taxon>Neopterygii</taxon>
        <taxon>Teleostei</taxon>
        <taxon>Ostariophysi</taxon>
        <taxon>Siluriformes</taxon>
        <taxon>Siluridae</taxon>
        <taxon>Silurus</taxon>
    </lineage>
</organism>
<dbReference type="Proteomes" id="UP000606274">
    <property type="component" value="Unassembled WGS sequence"/>
</dbReference>
<feature type="coiled-coil region" evidence="1">
    <location>
        <begin position="100"/>
        <end position="127"/>
    </location>
</feature>
<proteinExistence type="predicted"/>